<dbReference type="AlphaFoldDB" id="A0A918WJ29"/>
<evidence type="ECO:0000313" key="5">
    <source>
        <dbReference type="EMBL" id="GHC47868.1"/>
    </source>
</evidence>
<evidence type="ECO:0000259" key="4">
    <source>
        <dbReference type="PROSITE" id="PS51118"/>
    </source>
</evidence>
<dbReference type="PANTHER" id="PTHR33204:SF29">
    <property type="entry name" value="TRANSCRIPTIONAL REGULATOR"/>
    <property type="match status" value="1"/>
</dbReference>
<accession>A0A918WJ29</accession>
<comment type="caution">
    <text evidence="5">The sequence shown here is derived from an EMBL/GenBank/DDBJ whole genome shotgun (WGS) entry which is preliminary data.</text>
</comment>
<dbReference type="InterPro" id="IPR036388">
    <property type="entry name" value="WH-like_DNA-bd_sf"/>
</dbReference>
<dbReference type="InterPro" id="IPR036390">
    <property type="entry name" value="WH_DNA-bd_sf"/>
</dbReference>
<dbReference type="PROSITE" id="PS51118">
    <property type="entry name" value="HTH_HXLR"/>
    <property type="match status" value="1"/>
</dbReference>
<dbReference type="Gene3D" id="1.10.10.10">
    <property type="entry name" value="Winged helix-like DNA-binding domain superfamily/Winged helix DNA-binding domain"/>
    <property type="match status" value="1"/>
</dbReference>
<evidence type="ECO:0000256" key="3">
    <source>
        <dbReference type="ARBA" id="ARBA00023163"/>
    </source>
</evidence>
<reference evidence="5" key="2">
    <citation type="submission" date="2020-09" db="EMBL/GenBank/DDBJ databases">
        <authorList>
            <person name="Sun Q."/>
            <person name="Kim S."/>
        </authorList>
    </citation>
    <scope>NUCLEOTIDE SEQUENCE</scope>
    <source>
        <strain evidence="5">KCTC 23310</strain>
    </source>
</reference>
<evidence type="ECO:0000256" key="1">
    <source>
        <dbReference type="ARBA" id="ARBA00023015"/>
    </source>
</evidence>
<dbReference type="InterPro" id="IPR002577">
    <property type="entry name" value="HTH_HxlR"/>
</dbReference>
<keyword evidence="2" id="KW-0238">DNA-binding</keyword>
<evidence type="ECO:0000256" key="2">
    <source>
        <dbReference type="ARBA" id="ARBA00023125"/>
    </source>
</evidence>
<feature type="domain" description="HTH hxlR-type" evidence="4">
    <location>
        <begin position="13"/>
        <end position="112"/>
    </location>
</feature>
<dbReference type="Pfam" id="PF01638">
    <property type="entry name" value="HxlR"/>
    <property type="match status" value="1"/>
</dbReference>
<dbReference type="PANTHER" id="PTHR33204">
    <property type="entry name" value="TRANSCRIPTIONAL REGULATOR, MARR FAMILY"/>
    <property type="match status" value="1"/>
</dbReference>
<dbReference type="EMBL" id="BMYJ01000002">
    <property type="protein sequence ID" value="GHC47868.1"/>
    <property type="molecule type" value="Genomic_DNA"/>
</dbReference>
<proteinExistence type="predicted"/>
<dbReference type="Proteomes" id="UP000638981">
    <property type="component" value="Unassembled WGS sequence"/>
</dbReference>
<keyword evidence="6" id="KW-1185">Reference proteome</keyword>
<dbReference type="SUPFAM" id="SSF46785">
    <property type="entry name" value="Winged helix' DNA-binding domain"/>
    <property type="match status" value="1"/>
</dbReference>
<reference evidence="5" key="1">
    <citation type="journal article" date="2014" name="Int. J. Syst. Evol. Microbiol.">
        <title>Complete genome sequence of Corynebacterium casei LMG S-19264T (=DSM 44701T), isolated from a smear-ripened cheese.</title>
        <authorList>
            <consortium name="US DOE Joint Genome Institute (JGI-PGF)"/>
            <person name="Walter F."/>
            <person name="Albersmeier A."/>
            <person name="Kalinowski J."/>
            <person name="Ruckert C."/>
        </authorList>
    </citation>
    <scope>NUCLEOTIDE SEQUENCE</scope>
    <source>
        <strain evidence="5">KCTC 23310</strain>
    </source>
</reference>
<keyword evidence="1" id="KW-0805">Transcription regulation</keyword>
<gene>
    <name evidence="5" type="ORF">GCM10007315_07210</name>
</gene>
<sequence>MTSPRPDEKLLHCPALVATRVIAGKWKTRVLWLLRERPHHFGELKGRLPGVSAKVLAEQLQQLERDGLIQGQAELRGGVSFVLYDYTRYGRTLIPALDALGTWGLEHAAWETGR</sequence>
<evidence type="ECO:0000313" key="6">
    <source>
        <dbReference type="Proteomes" id="UP000638981"/>
    </source>
</evidence>
<protein>
    <recommendedName>
        <fullName evidence="4">HTH hxlR-type domain-containing protein</fullName>
    </recommendedName>
</protein>
<name>A0A918WJ29_9RHOB</name>
<dbReference type="RefSeq" id="WP_229804472.1">
    <property type="nucleotide sequence ID" value="NZ_BMYJ01000002.1"/>
</dbReference>
<dbReference type="GO" id="GO:0003677">
    <property type="term" value="F:DNA binding"/>
    <property type="evidence" value="ECO:0007669"/>
    <property type="project" value="UniProtKB-KW"/>
</dbReference>
<keyword evidence="3" id="KW-0804">Transcription</keyword>
<organism evidence="5 6">
    <name type="scientific">Neogemmobacter tilapiae</name>
    <dbReference type="NCBI Taxonomy" id="875041"/>
    <lineage>
        <taxon>Bacteria</taxon>
        <taxon>Pseudomonadati</taxon>
        <taxon>Pseudomonadota</taxon>
        <taxon>Alphaproteobacteria</taxon>
        <taxon>Rhodobacterales</taxon>
        <taxon>Paracoccaceae</taxon>
        <taxon>Neogemmobacter</taxon>
    </lineage>
</organism>